<dbReference type="EMBL" id="JBHTCO010000020">
    <property type="protein sequence ID" value="MFC7394498.1"/>
    <property type="molecule type" value="Genomic_DNA"/>
</dbReference>
<dbReference type="SMART" id="SM00448">
    <property type="entry name" value="REC"/>
    <property type="match status" value="1"/>
</dbReference>
<dbReference type="SMART" id="SM00342">
    <property type="entry name" value="HTH_ARAC"/>
    <property type="match status" value="1"/>
</dbReference>
<feature type="domain" description="HTH araC/xylS-type" evidence="5">
    <location>
        <begin position="414"/>
        <end position="512"/>
    </location>
</feature>
<evidence type="ECO:0000256" key="2">
    <source>
        <dbReference type="ARBA" id="ARBA00023125"/>
    </source>
</evidence>
<evidence type="ECO:0000313" key="8">
    <source>
        <dbReference type="Proteomes" id="UP001596505"/>
    </source>
</evidence>
<keyword evidence="1" id="KW-0805">Transcription regulation</keyword>
<reference evidence="8" key="1">
    <citation type="journal article" date="2019" name="Int. J. Syst. Evol. Microbiol.">
        <title>The Global Catalogue of Microorganisms (GCM) 10K type strain sequencing project: providing services to taxonomists for standard genome sequencing and annotation.</title>
        <authorList>
            <consortium name="The Broad Institute Genomics Platform"/>
            <consortium name="The Broad Institute Genome Sequencing Center for Infectious Disease"/>
            <person name="Wu L."/>
            <person name="Ma J."/>
        </authorList>
    </citation>
    <scope>NUCLEOTIDE SEQUENCE [LARGE SCALE GENOMIC DNA]</scope>
    <source>
        <strain evidence="8">CGMCC 1.16305</strain>
    </source>
</reference>
<keyword evidence="4" id="KW-0597">Phosphoprotein</keyword>
<dbReference type="InterPro" id="IPR018060">
    <property type="entry name" value="HTH_AraC"/>
</dbReference>
<evidence type="ECO:0000313" key="7">
    <source>
        <dbReference type="EMBL" id="MFC7394498.1"/>
    </source>
</evidence>
<dbReference type="InterPro" id="IPR041522">
    <property type="entry name" value="CdaR_GGDEF"/>
</dbReference>
<dbReference type="InterPro" id="IPR001789">
    <property type="entry name" value="Sig_transdc_resp-reg_receiver"/>
</dbReference>
<dbReference type="Pfam" id="PF00072">
    <property type="entry name" value="Response_reg"/>
    <property type="match status" value="1"/>
</dbReference>
<dbReference type="Gene3D" id="1.10.10.60">
    <property type="entry name" value="Homeodomain-like"/>
    <property type="match status" value="2"/>
</dbReference>
<organism evidence="7 8">
    <name type="scientific">Scopulibacillus cellulosilyticus</name>
    <dbReference type="NCBI Taxonomy" id="2665665"/>
    <lineage>
        <taxon>Bacteria</taxon>
        <taxon>Bacillati</taxon>
        <taxon>Bacillota</taxon>
        <taxon>Bacilli</taxon>
        <taxon>Bacillales</taxon>
        <taxon>Sporolactobacillaceae</taxon>
        <taxon>Scopulibacillus</taxon>
    </lineage>
</organism>
<feature type="domain" description="Response regulatory" evidence="6">
    <location>
        <begin position="3"/>
        <end position="120"/>
    </location>
</feature>
<gene>
    <name evidence="7" type="ORF">ACFQRG_16190</name>
</gene>
<dbReference type="PROSITE" id="PS50110">
    <property type="entry name" value="RESPONSE_REGULATORY"/>
    <property type="match status" value="1"/>
</dbReference>
<dbReference type="PANTHER" id="PTHR43280:SF10">
    <property type="entry name" value="REGULATORY PROTEIN POCR"/>
    <property type="match status" value="1"/>
</dbReference>
<dbReference type="InterPro" id="IPR018062">
    <property type="entry name" value="HTH_AraC-typ_CS"/>
</dbReference>
<name>A0ABW2PYU6_9BACL</name>
<evidence type="ECO:0000256" key="1">
    <source>
        <dbReference type="ARBA" id="ARBA00023015"/>
    </source>
</evidence>
<dbReference type="PANTHER" id="PTHR43280">
    <property type="entry name" value="ARAC-FAMILY TRANSCRIPTIONAL REGULATOR"/>
    <property type="match status" value="1"/>
</dbReference>
<sequence>MYKCLIVDDEEIERKSLHKMINQHIDSISIIGEASSGSQAVALAKAHQPDIILLDIKMPGMDGISTLKEMKKLGLAAKFIIISAYDTFDYAREVMKEGVKEYLLKPARIDETVQTIKRVINELESEKTNEQSQTELKERYNKVLPFVQSEWVASLLLDHVQEMSMVELGAAIDVTLANNYAVAFQLNTNEVHKIEQYQWIKKELRKRCQGLAGPLTGNQIPAFIPVQTELEGVPSSRLQQITSIVQSFSEFFPGVSICAGIGGLAYHVNHFFGSYQEALKALKHTTINKPVRLFHAEMDKDDFHDHTLFKTEQRLFEMVRQGEFDQALGVFDQYVNKLKVMTKGDTAQVQKGVEELFDVLITLLKELGIQIKNPFSLNSYRTSQHLKETAKMALQKIFDQITSWQDIGSKRSIIEAKKYIETHYMRPITLEETAQHVSLSPYYFSKLFKDHFKVTFIEYLTLVRLKRAKELLLYSKLSLKEITYQVGYKDPNYFSRVFKKAEKLSPKSYRIQNYQKQKTRY</sequence>
<dbReference type="Pfam" id="PF12833">
    <property type="entry name" value="HTH_18"/>
    <property type="match status" value="1"/>
</dbReference>
<protein>
    <submittedName>
        <fullName evidence="7">Response regulator</fullName>
    </submittedName>
</protein>
<keyword evidence="2" id="KW-0238">DNA-binding</keyword>
<comment type="caution">
    <text evidence="7">The sequence shown here is derived from an EMBL/GenBank/DDBJ whole genome shotgun (WGS) entry which is preliminary data.</text>
</comment>
<dbReference type="PROSITE" id="PS00041">
    <property type="entry name" value="HTH_ARAC_FAMILY_1"/>
    <property type="match status" value="1"/>
</dbReference>
<dbReference type="RefSeq" id="WP_380967914.1">
    <property type="nucleotide sequence ID" value="NZ_JBHTCO010000020.1"/>
</dbReference>
<keyword evidence="8" id="KW-1185">Reference proteome</keyword>
<feature type="modified residue" description="4-aspartylphosphate" evidence="4">
    <location>
        <position position="55"/>
    </location>
</feature>
<dbReference type="Pfam" id="PF17853">
    <property type="entry name" value="GGDEF_2"/>
    <property type="match status" value="1"/>
</dbReference>
<accession>A0ABW2PYU6</accession>
<evidence type="ECO:0000256" key="3">
    <source>
        <dbReference type="ARBA" id="ARBA00023163"/>
    </source>
</evidence>
<dbReference type="Proteomes" id="UP001596505">
    <property type="component" value="Unassembled WGS sequence"/>
</dbReference>
<proteinExistence type="predicted"/>
<dbReference type="SUPFAM" id="SSF52172">
    <property type="entry name" value="CheY-like"/>
    <property type="match status" value="1"/>
</dbReference>
<dbReference type="CDD" id="cd17536">
    <property type="entry name" value="REC_YesN-like"/>
    <property type="match status" value="1"/>
</dbReference>
<evidence type="ECO:0000256" key="4">
    <source>
        <dbReference type="PROSITE-ProRule" id="PRU00169"/>
    </source>
</evidence>
<evidence type="ECO:0000259" key="5">
    <source>
        <dbReference type="PROSITE" id="PS01124"/>
    </source>
</evidence>
<evidence type="ECO:0000259" key="6">
    <source>
        <dbReference type="PROSITE" id="PS50110"/>
    </source>
</evidence>
<dbReference type="SUPFAM" id="SSF46689">
    <property type="entry name" value="Homeodomain-like"/>
    <property type="match status" value="2"/>
</dbReference>
<dbReference type="Gene3D" id="3.40.50.2300">
    <property type="match status" value="1"/>
</dbReference>
<dbReference type="PROSITE" id="PS01124">
    <property type="entry name" value="HTH_ARAC_FAMILY_2"/>
    <property type="match status" value="1"/>
</dbReference>
<dbReference type="InterPro" id="IPR009057">
    <property type="entry name" value="Homeodomain-like_sf"/>
</dbReference>
<dbReference type="InterPro" id="IPR011006">
    <property type="entry name" value="CheY-like_superfamily"/>
</dbReference>
<keyword evidence="3" id="KW-0804">Transcription</keyword>